<keyword evidence="2" id="KW-0378">Hydrolase</keyword>
<dbReference type="InterPro" id="IPR011856">
    <property type="entry name" value="tRNA_endonuc-like_dom_sf"/>
</dbReference>
<feature type="domain" description="Endonuclease NucS C-terminal" evidence="1">
    <location>
        <begin position="31"/>
        <end position="94"/>
    </location>
</feature>
<evidence type="ECO:0000313" key="2">
    <source>
        <dbReference type="EMBL" id="UOE42218.1"/>
    </source>
</evidence>
<organism evidence="2 3">
    <name type="scientific">Chryseobacterium suipulveris</name>
    <dbReference type="NCBI Taxonomy" id="2929800"/>
    <lineage>
        <taxon>Bacteria</taxon>
        <taxon>Pseudomonadati</taxon>
        <taxon>Bacteroidota</taxon>
        <taxon>Flavobacteriia</taxon>
        <taxon>Flavobacteriales</taxon>
        <taxon>Weeksellaceae</taxon>
        <taxon>Chryseobacterium group</taxon>
        <taxon>Chryseobacterium</taxon>
    </lineage>
</organism>
<dbReference type="Gene3D" id="3.40.1350.10">
    <property type="match status" value="1"/>
</dbReference>
<dbReference type="EMBL" id="CP094532">
    <property type="protein sequence ID" value="UOE42218.1"/>
    <property type="molecule type" value="Genomic_DNA"/>
</dbReference>
<name>A0ABY4BSQ3_9FLAO</name>
<reference evidence="2 3" key="1">
    <citation type="submission" date="2022-03" db="EMBL/GenBank/DDBJ databases">
        <title>Chryseobacterium sp. isolated from particulate matters in swine house.</title>
        <authorList>
            <person name="Won M."/>
            <person name="Kim S.-J."/>
            <person name="Kwon S.-W."/>
        </authorList>
    </citation>
    <scope>NUCLEOTIDE SEQUENCE [LARGE SCALE GENOMIC DNA]</scope>
    <source>
        <strain evidence="2 3">SC2-2</strain>
    </source>
</reference>
<keyword evidence="3" id="KW-1185">Reference proteome</keyword>
<gene>
    <name evidence="2" type="ORF">MTP09_06155</name>
</gene>
<evidence type="ECO:0000313" key="3">
    <source>
        <dbReference type="Proteomes" id="UP000831460"/>
    </source>
</evidence>
<dbReference type="GO" id="GO:0004519">
    <property type="term" value="F:endonuclease activity"/>
    <property type="evidence" value="ECO:0007669"/>
    <property type="project" value="UniProtKB-KW"/>
</dbReference>
<accession>A0ABY4BSQ3</accession>
<keyword evidence="2" id="KW-0255">Endonuclease</keyword>
<protein>
    <submittedName>
        <fullName evidence="2">Endonuclease NucS</fullName>
    </submittedName>
</protein>
<dbReference type="Pfam" id="PF01939">
    <property type="entry name" value="NucS_C"/>
    <property type="match status" value="1"/>
</dbReference>
<sequence length="330" mass="38327">MATEIQTWQIIDGKLNIVNSTLSENGRKEKEDLEEWIKSNSEILGNDIAIIGQQVQTKSGPLDFLGIDNNGNVVIIELKREKLPREVLAQVVDYASDVSTWDIEKLGEICQKFTDQSLIDYLSEKFPQKQIEDLSINQVQRLLLVGFAVEEPLSRMIEWLSTNYNLGINAIVLSYIKTKSGDELLSKTVIIPEEVEREKSNKKKFIIDMSNEPGTYEINELRENLIKYLSKNIVSSQRIKDYFLPALLKKDMLTRVQMRKEFARNGAADNERQAGYFLALISNQLGHKWNDYLRQVIHYEFPNYPWEKDNFKINDEYKELVKEILEKLNE</sequence>
<dbReference type="Proteomes" id="UP000831460">
    <property type="component" value="Chromosome"/>
</dbReference>
<dbReference type="RefSeq" id="WP_243551201.1">
    <property type="nucleotide sequence ID" value="NZ_CP094532.1"/>
</dbReference>
<proteinExistence type="predicted"/>
<dbReference type="InterPro" id="IPR048301">
    <property type="entry name" value="NucS_C"/>
</dbReference>
<keyword evidence="2" id="KW-0540">Nuclease</keyword>
<evidence type="ECO:0000259" key="1">
    <source>
        <dbReference type="Pfam" id="PF01939"/>
    </source>
</evidence>